<keyword evidence="2" id="KW-1185">Reference proteome</keyword>
<protein>
    <submittedName>
        <fullName evidence="1">Uncharacterized protein</fullName>
    </submittedName>
</protein>
<dbReference type="Proteomes" id="UP000002026">
    <property type="component" value="Chromosome"/>
</dbReference>
<name>C7N5A2_SLAHD</name>
<dbReference type="EMBL" id="CP001684">
    <property type="protein sequence ID" value="ACV22087.1"/>
    <property type="molecule type" value="Genomic_DNA"/>
</dbReference>
<dbReference type="STRING" id="471855.Shel_10520"/>
<accession>C7N5A2</accession>
<organism evidence="1 2">
    <name type="scientific">Slackia heliotrinireducens (strain ATCC 29202 / DSM 20476 / NCTC 11029 / RHS 1)</name>
    <name type="common">Peptococcus heliotrinreducens</name>
    <dbReference type="NCBI Taxonomy" id="471855"/>
    <lineage>
        <taxon>Bacteria</taxon>
        <taxon>Bacillati</taxon>
        <taxon>Actinomycetota</taxon>
        <taxon>Coriobacteriia</taxon>
        <taxon>Eggerthellales</taxon>
        <taxon>Eggerthellaceae</taxon>
        <taxon>Slackia</taxon>
    </lineage>
</organism>
<reference evidence="1 2" key="1">
    <citation type="journal article" date="2009" name="Stand. Genomic Sci.">
        <title>Complete genome sequence of Slackia heliotrinireducens type strain (RHS 1).</title>
        <authorList>
            <person name="Pukall R."/>
            <person name="Lapidus A."/>
            <person name="Nolan M."/>
            <person name="Copeland A."/>
            <person name="Glavina Del Rio T."/>
            <person name="Lucas S."/>
            <person name="Chen F."/>
            <person name="Tice H."/>
            <person name="Cheng J.F."/>
            <person name="Chertkov O."/>
            <person name="Bruce D."/>
            <person name="Goodwin L."/>
            <person name="Kuske C."/>
            <person name="Brettin T."/>
            <person name="Detter J.C."/>
            <person name="Han C."/>
            <person name="Pitluck S."/>
            <person name="Pati A."/>
            <person name="Mavrommatis K."/>
            <person name="Ivanova N."/>
            <person name="Ovchinnikova G."/>
            <person name="Chen A."/>
            <person name="Palaniappan K."/>
            <person name="Schneider S."/>
            <person name="Rohde M."/>
            <person name="Chain P."/>
            <person name="D'haeseleer P."/>
            <person name="Goker M."/>
            <person name="Bristow J."/>
            <person name="Eisen J.A."/>
            <person name="Markowitz V."/>
            <person name="Kyrpides N.C."/>
            <person name="Klenk H.P."/>
            <person name="Hugenholtz P."/>
        </authorList>
    </citation>
    <scope>NUCLEOTIDE SEQUENCE [LARGE SCALE GENOMIC DNA]</scope>
    <source>
        <strain evidence="2">ATCC 29202 / DSM 20476 / NCTC 11029 / RHS 1</strain>
    </source>
</reference>
<evidence type="ECO:0000313" key="2">
    <source>
        <dbReference type="Proteomes" id="UP000002026"/>
    </source>
</evidence>
<dbReference type="HOGENOM" id="CLU_2976867_0_0_11"/>
<proteinExistence type="predicted"/>
<sequence length="58" mass="6155">MTEADTASPSETSDVTEKVLSEEEADFLVNYLAGLVEEIGDSEPTNTAGRFATAVSEE</sequence>
<evidence type="ECO:0000313" key="1">
    <source>
        <dbReference type="EMBL" id="ACV22087.1"/>
    </source>
</evidence>
<gene>
    <name evidence="1" type="ordered locus">Shel_10520</name>
</gene>
<dbReference type="AlphaFoldDB" id="C7N5A2"/>
<dbReference type="KEGG" id="shi:Shel_10520"/>